<feature type="region of interest" description="Disordered" evidence="1">
    <location>
        <begin position="114"/>
        <end position="217"/>
    </location>
</feature>
<feature type="compositionally biased region" description="Low complexity" evidence="1">
    <location>
        <begin position="123"/>
        <end position="204"/>
    </location>
</feature>
<organism evidence="2 3">
    <name type="scientific">Sphaerisporangium album</name>
    <dbReference type="NCBI Taxonomy" id="509200"/>
    <lineage>
        <taxon>Bacteria</taxon>
        <taxon>Bacillati</taxon>
        <taxon>Actinomycetota</taxon>
        <taxon>Actinomycetes</taxon>
        <taxon>Streptosporangiales</taxon>
        <taxon>Streptosporangiaceae</taxon>
        <taxon>Sphaerisporangium</taxon>
    </lineage>
</organism>
<name>A0A367FM32_9ACTN</name>
<evidence type="ECO:0000313" key="3">
    <source>
        <dbReference type="Proteomes" id="UP000253094"/>
    </source>
</evidence>
<accession>A0A367FM32</accession>
<sequence>MTVTQTSRTGRTGTPSAAEHDGDLFSVDTPVVSVSVHRPHMPSMPRLMGGTRRRGQEMNRAMETARTFLPPPERIVYYGGLGLLAAIGLMEWPVAAAIGAGTLIAQRACAAAGKGAEGRTAEAARPSTTTGARTTTTRTPRTTTRASGTTSRAGTRTGTRTAASRTSGTTSGRSTGTTSRSRATGGTSSRGATGTAASRGAAATQKSDTSPERRPSA</sequence>
<feature type="region of interest" description="Disordered" evidence="1">
    <location>
        <begin position="1"/>
        <end position="24"/>
    </location>
</feature>
<dbReference type="OrthoDB" id="3831210at2"/>
<protein>
    <submittedName>
        <fullName evidence="2">Uncharacterized protein</fullName>
    </submittedName>
</protein>
<feature type="compositionally biased region" description="Polar residues" evidence="1">
    <location>
        <begin position="1"/>
        <end position="15"/>
    </location>
</feature>
<dbReference type="RefSeq" id="WP_114028699.1">
    <property type="nucleotide sequence ID" value="NZ_QOIL01000005.1"/>
</dbReference>
<dbReference type="EMBL" id="QOIL01000005">
    <property type="protein sequence ID" value="RCG31321.1"/>
    <property type="molecule type" value="Genomic_DNA"/>
</dbReference>
<reference evidence="2 3" key="1">
    <citation type="submission" date="2018-06" db="EMBL/GenBank/DDBJ databases">
        <title>Sphaerisporangium craniellae sp. nov., isolated from a marine sponge in the South China Sea.</title>
        <authorList>
            <person name="Li L."/>
        </authorList>
    </citation>
    <scope>NUCLEOTIDE SEQUENCE [LARGE SCALE GENOMIC DNA]</scope>
    <source>
        <strain evidence="2 3">CCTCC AA 208026</strain>
    </source>
</reference>
<gene>
    <name evidence="2" type="ORF">DQ384_11440</name>
</gene>
<dbReference type="Proteomes" id="UP000253094">
    <property type="component" value="Unassembled WGS sequence"/>
</dbReference>
<proteinExistence type="predicted"/>
<evidence type="ECO:0000256" key="1">
    <source>
        <dbReference type="SAM" id="MobiDB-lite"/>
    </source>
</evidence>
<comment type="caution">
    <text evidence="2">The sequence shown here is derived from an EMBL/GenBank/DDBJ whole genome shotgun (WGS) entry which is preliminary data.</text>
</comment>
<dbReference type="AlphaFoldDB" id="A0A367FM32"/>
<keyword evidence="3" id="KW-1185">Reference proteome</keyword>
<evidence type="ECO:0000313" key="2">
    <source>
        <dbReference type="EMBL" id="RCG31321.1"/>
    </source>
</evidence>